<protein>
    <submittedName>
        <fullName evidence="5">Protein AATF</fullName>
    </submittedName>
</protein>
<comment type="similarity">
    <text evidence="1">Belongs to the AATF family.</text>
</comment>
<feature type="domain" description="Apoptosis-antagonizing transcription factor C-terminal" evidence="3">
    <location>
        <begin position="420"/>
        <end position="503"/>
    </location>
</feature>
<gene>
    <name evidence="6" type="ORF">DMN91_004491</name>
    <name evidence="5" type="ORF">X777_11024</name>
</gene>
<reference evidence="6 8" key="2">
    <citation type="journal article" date="2018" name="Genome Res.">
        <title>The genomic architecture and molecular evolution of ant odorant receptors.</title>
        <authorList>
            <person name="McKenzie S.K."/>
            <person name="Kronauer D.J.C."/>
        </authorList>
    </citation>
    <scope>NUCLEOTIDE SEQUENCE [LARGE SCALE GENOMIC DNA]</scope>
    <source>
        <strain evidence="6">Clonal line C1</strain>
    </source>
</reference>
<dbReference type="Pfam" id="PF13339">
    <property type="entry name" value="AATF-Che1"/>
    <property type="match status" value="1"/>
</dbReference>
<evidence type="ECO:0000259" key="3">
    <source>
        <dbReference type="Pfam" id="PF08164"/>
    </source>
</evidence>
<feature type="compositionally biased region" description="Acidic residues" evidence="2">
    <location>
        <begin position="79"/>
        <end position="122"/>
    </location>
</feature>
<evidence type="ECO:0000259" key="4">
    <source>
        <dbReference type="Pfam" id="PF13339"/>
    </source>
</evidence>
<dbReference type="GO" id="GO:0006357">
    <property type="term" value="P:regulation of transcription by RNA polymerase II"/>
    <property type="evidence" value="ECO:0007669"/>
    <property type="project" value="TreeGrafter"/>
</dbReference>
<dbReference type="OMA" id="INFMAPN"/>
<evidence type="ECO:0000313" key="7">
    <source>
        <dbReference type="Proteomes" id="UP000053097"/>
    </source>
</evidence>
<feature type="compositionally biased region" description="Acidic residues" evidence="2">
    <location>
        <begin position="270"/>
        <end position="293"/>
    </location>
</feature>
<proteinExistence type="inferred from homology"/>
<dbReference type="Pfam" id="PF08164">
    <property type="entry name" value="TRAUB"/>
    <property type="match status" value="1"/>
</dbReference>
<dbReference type="InterPro" id="IPR012617">
    <property type="entry name" value="AATF_C"/>
</dbReference>
<feature type="domain" description="AATF leucine zipper-containing" evidence="4">
    <location>
        <begin position="175"/>
        <end position="347"/>
    </location>
</feature>
<evidence type="ECO:0000313" key="6">
    <source>
        <dbReference type="EMBL" id="RLU24279.1"/>
    </source>
</evidence>
<dbReference type="AlphaFoldDB" id="A0A026W3U7"/>
<accession>A0A026W3U7</accession>
<feature type="compositionally biased region" description="Basic and acidic residues" evidence="2">
    <location>
        <begin position="28"/>
        <end position="49"/>
    </location>
</feature>
<feature type="compositionally biased region" description="Acidic residues" evidence="2">
    <location>
        <begin position="132"/>
        <end position="151"/>
    </location>
</feature>
<dbReference type="PANTHER" id="PTHR15565">
    <property type="entry name" value="AATF PROTEIN APOPTOSIS ANTAGONIZING TRANSCRIPTION FACTOR"/>
    <property type="match status" value="1"/>
</dbReference>
<evidence type="ECO:0000313" key="8">
    <source>
        <dbReference type="Proteomes" id="UP000279307"/>
    </source>
</evidence>
<dbReference type="EMBL" id="KK107453">
    <property type="protein sequence ID" value="EZA50673.1"/>
    <property type="molecule type" value="Genomic_DNA"/>
</dbReference>
<dbReference type="EMBL" id="QOIP01000004">
    <property type="protein sequence ID" value="RLU24279.1"/>
    <property type="molecule type" value="Genomic_DNA"/>
</dbReference>
<keyword evidence="7" id="KW-1185">Reference proteome</keyword>
<feature type="compositionally biased region" description="Acidic residues" evidence="2">
    <location>
        <begin position="301"/>
        <end position="310"/>
    </location>
</feature>
<dbReference type="OrthoDB" id="5783963at2759"/>
<dbReference type="InterPro" id="IPR039223">
    <property type="entry name" value="AATF/Bfr2"/>
</dbReference>
<organism evidence="5 7">
    <name type="scientific">Ooceraea biroi</name>
    <name type="common">Clonal raider ant</name>
    <name type="synonym">Cerapachys biroi</name>
    <dbReference type="NCBI Taxonomy" id="2015173"/>
    <lineage>
        <taxon>Eukaryota</taxon>
        <taxon>Metazoa</taxon>
        <taxon>Ecdysozoa</taxon>
        <taxon>Arthropoda</taxon>
        <taxon>Hexapoda</taxon>
        <taxon>Insecta</taxon>
        <taxon>Pterygota</taxon>
        <taxon>Neoptera</taxon>
        <taxon>Endopterygota</taxon>
        <taxon>Hymenoptera</taxon>
        <taxon>Apocrita</taxon>
        <taxon>Aculeata</taxon>
        <taxon>Formicoidea</taxon>
        <taxon>Formicidae</taxon>
        <taxon>Dorylinae</taxon>
        <taxon>Ooceraea</taxon>
    </lineage>
</organism>
<dbReference type="STRING" id="2015173.A0A026W3U7"/>
<reference evidence="6" key="3">
    <citation type="submission" date="2018-07" db="EMBL/GenBank/DDBJ databases">
        <authorList>
            <person name="Mckenzie S.K."/>
            <person name="Kronauer D.J.C."/>
        </authorList>
    </citation>
    <scope>NUCLEOTIDE SEQUENCE</scope>
    <source>
        <strain evidence="6">Clonal line C1</strain>
    </source>
</reference>
<feature type="region of interest" description="Disordered" evidence="2">
    <location>
        <begin position="1"/>
        <end position="155"/>
    </location>
</feature>
<name>A0A026W3U7_OOCBI</name>
<evidence type="ECO:0000256" key="2">
    <source>
        <dbReference type="SAM" id="MobiDB-lite"/>
    </source>
</evidence>
<sequence length="514" mass="59326">MAGKSLADKINSLITARPDFGSDEEPEETKAKVVERHDESDTSDDEFRQSKIRKQNIDTLDQLDNRYAGKKVSRKDVYSEDDASETMESEGSEEDEEDEEVESALEQSDDELDDMDGSEEADSQQSERSDGFEDDEDAENASDMQDQDDNNMNDSLHKRERFTIKTMSETNAKAEVEKGVCVRNQLKLWENLLEMRIKLQKCIITSNGMPQCDTHKKLRSDTNFVKKVDETKGKLAQVLNNMLQLKDLLLKQYPETENLCTGSKKRKSEENDDENGDDSMDEEIPSDTEDEELGSEKESSTNEDAEEAEESVPRKRPRYNDYEKILREGHTSYTQYRDSVIKKWNDKTRIATGSLNKNSGLTTLKQVEFAMSNMSRLRKKTQLKRSEYNIVGKSTPAGDKDGKDAVEEYDPEIFDDDDFYHQLLRDLIEYKSSNMTDPVQLSRQWIQLQNMRRKLKKKVDTRATKGRKVRYSVHNKLVNFMAPITVYDTWTDNAKNELYNSLFGKIKSTEEQMV</sequence>
<dbReference type="InterPro" id="IPR025160">
    <property type="entry name" value="AATF"/>
</dbReference>
<evidence type="ECO:0000256" key="1">
    <source>
        <dbReference type="ARBA" id="ARBA00008966"/>
    </source>
</evidence>
<reference evidence="5 7" key="1">
    <citation type="journal article" date="2014" name="Curr. Biol.">
        <title>The genome of the clonal raider ant Cerapachys biroi.</title>
        <authorList>
            <person name="Oxley P.R."/>
            <person name="Ji L."/>
            <person name="Fetter-Pruneda I."/>
            <person name="McKenzie S.K."/>
            <person name="Li C."/>
            <person name="Hu H."/>
            <person name="Zhang G."/>
            <person name="Kronauer D.J."/>
        </authorList>
    </citation>
    <scope>NUCLEOTIDE SEQUENCE [LARGE SCALE GENOMIC DNA]</scope>
</reference>
<dbReference type="Proteomes" id="UP000279307">
    <property type="component" value="Chromosome 4"/>
</dbReference>
<evidence type="ECO:0000313" key="5">
    <source>
        <dbReference type="EMBL" id="EZA50673.1"/>
    </source>
</evidence>
<feature type="region of interest" description="Disordered" evidence="2">
    <location>
        <begin position="260"/>
        <end position="319"/>
    </location>
</feature>
<dbReference type="Proteomes" id="UP000053097">
    <property type="component" value="Unassembled WGS sequence"/>
</dbReference>
<dbReference type="GO" id="GO:0005730">
    <property type="term" value="C:nucleolus"/>
    <property type="evidence" value="ECO:0007669"/>
    <property type="project" value="TreeGrafter"/>
</dbReference>
<dbReference type="PANTHER" id="PTHR15565:SF0">
    <property type="entry name" value="PROTEIN AATF"/>
    <property type="match status" value="1"/>
</dbReference>